<dbReference type="InterPro" id="IPR058637">
    <property type="entry name" value="YknX-like_C"/>
</dbReference>
<evidence type="ECO:0000256" key="2">
    <source>
        <dbReference type="SAM" id="SignalP"/>
    </source>
</evidence>
<dbReference type="NCBIfam" id="TIGR01730">
    <property type="entry name" value="RND_mfp"/>
    <property type="match status" value="1"/>
</dbReference>
<keyword evidence="7" id="KW-1185">Reference proteome</keyword>
<dbReference type="EMBL" id="BAZW01000029">
    <property type="protein sequence ID" value="GAO30752.1"/>
    <property type="molecule type" value="Genomic_DNA"/>
</dbReference>
<dbReference type="Pfam" id="PF25917">
    <property type="entry name" value="BSH_RND"/>
    <property type="match status" value="1"/>
</dbReference>
<protein>
    <submittedName>
        <fullName evidence="6">Probable Co/Zn/Cd efflux system membrane fusion protein</fullName>
    </submittedName>
</protein>
<dbReference type="SUPFAM" id="SSF111369">
    <property type="entry name" value="HlyD-like secretion proteins"/>
    <property type="match status" value="1"/>
</dbReference>
<dbReference type="RefSeq" id="WP_062126045.1">
    <property type="nucleotide sequence ID" value="NZ_BAZW01000029.1"/>
</dbReference>
<feature type="domain" description="YknX-like C-terminal permuted SH3-like" evidence="5">
    <location>
        <begin position="268"/>
        <end position="337"/>
    </location>
</feature>
<evidence type="ECO:0000313" key="6">
    <source>
        <dbReference type="EMBL" id="GAO30752.1"/>
    </source>
</evidence>
<sequence>MNHFFRYFVVGGFSLLVLSCGTAGDKAQAETVTERVENVKVSPLKTLQIDREINVSTTLEGYETVNIAPSVTGNIEHIYVEVGARVNAGDLLVRMDQNQLTTTKLTLANLSHDFERVKALSETGTVSQQAYDQAKLAYEQTRESVDFLSANTFVKAPIRGVISAKNYEDGELYSGTPILTLTQTHQLKALVSIPESYVPFIKAGMTLEVTSDIYPDVRFPALIEMVYPTIDASTHTFQAKLKIPNGDNRLRPGMYARTSIKVGEVNAIMVPYQAVLKLTGSNERYVFVVKNDSAKRVRISLGKRVDDMVEVFSEELAIGDQLVTVGQARLVEGVKLNIVK</sequence>
<proteinExistence type="inferred from homology"/>
<dbReference type="Gene3D" id="2.40.50.100">
    <property type="match status" value="1"/>
</dbReference>
<evidence type="ECO:0000313" key="7">
    <source>
        <dbReference type="Proteomes" id="UP000032900"/>
    </source>
</evidence>
<comment type="similarity">
    <text evidence="1">Belongs to the membrane fusion protein (MFP) (TC 8.A.1) family.</text>
</comment>
<dbReference type="PROSITE" id="PS51257">
    <property type="entry name" value="PROKAR_LIPOPROTEIN"/>
    <property type="match status" value="1"/>
</dbReference>
<keyword evidence="2" id="KW-0732">Signal</keyword>
<dbReference type="InterPro" id="IPR058792">
    <property type="entry name" value="Beta-barrel_RND_2"/>
</dbReference>
<dbReference type="STRING" id="1236989.JCM15548_13058"/>
<accession>A0A0E9LYT5</accession>
<dbReference type="Proteomes" id="UP000032900">
    <property type="component" value="Unassembled WGS sequence"/>
</dbReference>
<evidence type="ECO:0000259" key="3">
    <source>
        <dbReference type="Pfam" id="PF25917"/>
    </source>
</evidence>
<dbReference type="InterPro" id="IPR006143">
    <property type="entry name" value="RND_pump_MFP"/>
</dbReference>
<gene>
    <name evidence="6" type="ORF">JCM15548_13058</name>
</gene>
<dbReference type="PANTHER" id="PTHR30469:SF15">
    <property type="entry name" value="HLYD FAMILY OF SECRETION PROTEINS"/>
    <property type="match status" value="1"/>
</dbReference>
<dbReference type="InterPro" id="IPR058625">
    <property type="entry name" value="MdtA-like_BSH"/>
</dbReference>
<dbReference type="Gene3D" id="2.40.420.20">
    <property type="match status" value="1"/>
</dbReference>
<dbReference type="GO" id="GO:1990281">
    <property type="term" value="C:efflux pump complex"/>
    <property type="evidence" value="ECO:0007669"/>
    <property type="project" value="TreeGrafter"/>
</dbReference>
<dbReference type="OrthoDB" id="9798190at2"/>
<feature type="domain" description="Multidrug resistance protein MdtA-like barrel-sandwich hybrid" evidence="3">
    <location>
        <begin position="63"/>
        <end position="172"/>
    </location>
</feature>
<name>A0A0E9LYT5_9BACT</name>
<reference evidence="6 7" key="1">
    <citation type="journal article" date="2015" name="Microbes Environ.">
        <title>Distribution and evolution of nitrogen fixation genes in the phylum bacteroidetes.</title>
        <authorList>
            <person name="Inoue J."/>
            <person name="Oshima K."/>
            <person name="Suda W."/>
            <person name="Sakamoto M."/>
            <person name="Iino T."/>
            <person name="Noda S."/>
            <person name="Hongoh Y."/>
            <person name="Hattori M."/>
            <person name="Ohkuma M."/>
        </authorList>
    </citation>
    <scope>NUCLEOTIDE SEQUENCE [LARGE SCALE GENOMIC DNA]</scope>
    <source>
        <strain evidence="6">JCM 15548</strain>
    </source>
</reference>
<feature type="domain" description="CusB-like beta-barrel" evidence="4">
    <location>
        <begin position="191"/>
        <end position="261"/>
    </location>
</feature>
<feature type="signal peptide" evidence="2">
    <location>
        <begin position="1"/>
        <end position="23"/>
    </location>
</feature>
<evidence type="ECO:0000259" key="5">
    <source>
        <dbReference type="Pfam" id="PF25989"/>
    </source>
</evidence>
<dbReference type="Pfam" id="PF25954">
    <property type="entry name" value="Beta-barrel_RND_2"/>
    <property type="match status" value="1"/>
</dbReference>
<comment type="caution">
    <text evidence="6">The sequence shown here is derived from an EMBL/GenBank/DDBJ whole genome shotgun (WGS) entry which is preliminary data.</text>
</comment>
<feature type="chain" id="PRO_5002428638" evidence="2">
    <location>
        <begin position="24"/>
        <end position="340"/>
    </location>
</feature>
<organism evidence="6 7">
    <name type="scientific">Geofilum rubicundum JCM 15548</name>
    <dbReference type="NCBI Taxonomy" id="1236989"/>
    <lineage>
        <taxon>Bacteria</taxon>
        <taxon>Pseudomonadati</taxon>
        <taxon>Bacteroidota</taxon>
        <taxon>Bacteroidia</taxon>
        <taxon>Marinilabiliales</taxon>
        <taxon>Marinilabiliaceae</taxon>
        <taxon>Geofilum</taxon>
    </lineage>
</organism>
<dbReference type="Gene3D" id="2.40.30.170">
    <property type="match status" value="1"/>
</dbReference>
<dbReference type="Pfam" id="PF25989">
    <property type="entry name" value="YknX_C"/>
    <property type="match status" value="1"/>
</dbReference>
<dbReference type="GO" id="GO:0015562">
    <property type="term" value="F:efflux transmembrane transporter activity"/>
    <property type="evidence" value="ECO:0007669"/>
    <property type="project" value="TreeGrafter"/>
</dbReference>
<dbReference type="FunFam" id="2.40.30.170:FF:000010">
    <property type="entry name" value="Efflux RND transporter periplasmic adaptor subunit"/>
    <property type="match status" value="1"/>
</dbReference>
<dbReference type="PANTHER" id="PTHR30469">
    <property type="entry name" value="MULTIDRUG RESISTANCE PROTEIN MDTA"/>
    <property type="match status" value="1"/>
</dbReference>
<dbReference type="Gene3D" id="1.10.287.470">
    <property type="entry name" value="Helix hairpin bin"/>
    <property type="match status" value="1"/>
</dbReference>
<evidence type="ECO:0000259" key="4">
    <source>
        <dbReference type="Pfam" id="PF25954"/>
    </source>
</evidence>
<dbReference type="AlphaFoldDB" id="A0A0E9LYT5"/>
<evidence type="ECO:0000256" key="1">
    <source>
        <dbReference type="ARBA" id="ARBA00009477"/>
    </source>
</evidence>